<dbReference type="Proteomes" id="UP000324222">
    <property type="component" value="Unassembled WGS sequence"/>
</dbReference>
<name>A0A5B7HMK3_PORTR</name>
<gene>
    <name evidence="2" type="ORF">E2C01_065436</name>
</gene>
<feature type="region of interest" description="Disordered" evidence="1">
    <location>
        <begin position="24"/>
        <end position="58"/>
    </location>
</feature>
<comment type="caution">
    <text evidence="2">The sequence shown here is derived from an EMBL/GenBank/DDBJ whole genome shotgun (WGS) entry which is preliminary data.</text>
</comment>
<keyword evidence="3" id="KW-1185">Reference proteome</keyword>
<organism evidence="2 3">
    <name type="scientific">Portunus trituberculatus</name>
    <name type="common">Swimming crab</name>
    <name type="synonym">Neptunus trituberculatus</name>
    <dbReference type="NCBI Taxonomy" id="210409"/>
    <lineage>
        <taxon>Eukaryota</taxon>
        <taxon>Metazoa</taxon>
        <taxon>Ecdysozoa</taxon>
        <taxon>Arthropoda</taxon>
        <taxon>Crustacea</taxon>
        <taxon>Multicrustacea</taxon>
        <taxon>Malacostraca</taxon>
        <taxon>Eumalacostraca</taxon>
        <taxon>Eucarida</taxon>
        <taxon>Decapoda</taxon>
        <taxon>Pleocyemata</taxon>
        <taxon>Brachyura</taxon>
        <taxon>Eubrachyura</taxon>
        <taxon>Portunoidea</taxon>
        <taxon>Portunidae</taxon>
        <taxon>Portuninae</taxon>
        <taxon>Portunus</taxon>
    </lineage>
</organism>
<evidence type="ECO:0000313" key="3">
    <source>
        <dbReference type="Proteomes" id="UP000324222"/>
    </source>
</evidence>
<dbReference type="AlphaFoldDB" id="A0A5B7HMK3"/>
<accession>A0A5B7HMK3</accession>
<evidence type="ECO:0000313" key="2">
    <source>
        <dbReference type="EMBL" id="MPC71166.1"/>
    </source>
</evidence>
<protein>
    <submittedName>
        <fullName evidence="2">Uncharacterized protein</fullName>
    </submittedName>
</protein>
<evidence type="ECO:0000256" key="1">
    <source>
        <dbReference type="SAM" id="MobiDB-lite"/>
    </source>
</evidence>
<sequence length="111" mass="12062">MYKLLLDRVADSGALLGVVWGESGGAARQNGRGSHVNARGNSDQTTSRPAPHRPPPPAGTLHKYIPVLYFRPVTRFGLPSFQCLTHASNAALLPRPEMRALPLPQRSGQQR</sequence>
<reference evidence="2 3" key="1">
    <citation type="submission" date="2019-05" db="EMBL/GenBank/DDBJ databases">
        <title>Another draft genome of Portunus trituberculatus and its Hox gene families provides insights of decapod evolution.</title>
        <authorList>
            <person name="Jeong J.-H."/>
            <person name="Song I."/>
            <person name="Kim S."/>
            <person name="Choi T."/>
            <person name="Kim D."/>
            <person name="Ryu S."/>
            <person name="Kim W."/>
        </authorList>
    </citation>
    <scope>NUCLEOTIDE SEQUENCE [LARGE SCALE GENOMIC DNA]</scope>
    <source>
        <tissue evidence="2">Muscle</tissue>
    </source>
</reference>
<proteinExistence type="predicted"/>
<dbReference type="EMBL" id="VSRR010032420">
    <property type="protein sequence ID" value="MPC71166.1"/>
    <property type="molecule type" value="Genomic_DNA"/>
</dbReference>